<feature type="compositionally biased region" description="Basic and acidic residues" evidence="1">
    <location>
        <begin position="257"/>
        <end position="267"/>
    </location>
</feature>
<evidence type="ECO:0000259" key="2">
    <source>
        <dbReference type="Pfam" id="PF18299"/>
    </source>
</evidence>
<dbReference type="Proteomes" id="UP000598054">
    <property type="component" value="Chromosome"/>
</dbReference>
<gene>
    <name evidence="4" type="ORF">I6J41_30750</name>
    <name evidence="3" type="ORF">I6J42_03265</name>
</gene>
<proteinExistence type="predicted"/>
<dbReference type="Proteomes" id="UP000623926">
    <property type="component" value="Chromosome"/>
</dbReference>
<dbReference type="EMBL" id="CP070245">
    <property type="protein sequence ID" value="QRV33164.1"/>
    <property type="molecule type" value="Genomic_DNA"/>
</dbReference>
<feature type="compositionally biased region" description="Basic and acidic residues" evidence="1">
    <location>
        <begin position="287"/>
        <end position="296"/>
    </location>
</feature>
<keyword evidence="5" id="KW-1185">Reference proteome</keyword>
<reference evidence="5 6" key="1">
    <citation type="submission" date="2021-02" db="EMBL/GenBank/DDBJ databases">
        <title>FDA dAtabase for Regulatory Grade micrObial Sequences (FDA-ARGOS): Supporting development and validation of Infectious Disease Dx tests.</title>
        <authorList>
            <person name="Sproer C."/>
            <person name="Gronow S."/>
            <person name="Severitt S."/>
            <person name="Schroder I."/>
            <person name="Tallon L."/>
            <person name="Sadzewicz L."/>
            <person name="Zhao X."/>
            <person name="Boylan J."/>
            <person name="Ott S."/>
            <person name="Bowen H."/>
            <person name="Vavikolanu K."/>
            <person name="Mehta A."/>
            <person name="Aluvathingal J."/>
            <person name="Nadendla S."/>
            <person name="Lowell S."/>
            <person name="Myers T."/>
            <person name="Yan Y."/>
            <person name="Sichtig H."/>
        </authorList>
    </citation>
    <scope>NUCLEOTIDE SEQUENCE [LARGE SCALE GENOMIC DNA]</scope>
    <source>
        <strain evidence="4 5">FDAARGOS_1211</strain>
        <strain evidence="3 6">FDAARGOS_1212</strain>
    </source>
</reference>
<organism evidence="3 6">
    <name type="scientific">Streptomyces californicus</name>
    <dbReference type="NCBI Taxonomy" id="67351"/>
    <lineage>
        <taxon>Bacteria</taxon>
        <taxon>Bacillati</taxon>
        <taxon>Actinomycetota</taxon>
        <taxon>Actinomycetes</taxon>
        <taxon>Kitasatosporales</taxon>
        <taxon>Streptomycetaceae</taxon>
        <taxon>Streptomyces</taxon>
    </lineage>
</organism>
<evidence type="ECO:0000256" key="1">
    <source>
        <dbReference type="SAM" id="MobiDB-lite"/>
    </source>
</evidence>
<evidence type="ECO:0000313" key="5">
    <source>
        <dbReference type="Proteomes" id="UP000598054"/>
    </source>
</evidence>
<dbReference type="GeneID" id="63983990"/>
<dbReference type="RefSeq" id="WP_078580445.1">
    <property type="nucleotide sequence ID" value="NZ_CP070242.1"/>
</dbReference>
<dbReference type="AlphaFoldDB" id="A0ABD7CS63"/>
<protein>
    <submittedName>
        <fullName evidence="3">ATP-grasp domain-containing protein</fullName>
    </submittedName>
</protein>
<dbReference type="InterPro" id="IPR041261">
    <property type="entry name" value="R2K_2"/>
</dbReference>
<evidence type="ECO:0000313" key="3">
    <source>
        <dbReference type="EMBL" id="QRV33164.1"/>
    </source>
</evidence>
<feature type="domain" description="ATP-grasp" evidence="2">
    <location>
        <begin position="85"/>
        <end position="244"/>
    </location>
</feature>
<dbReference type="EMBL" id="CP070249">
    <property type="protein sequence ID" value="QRV44642.1"/>
    <property type="molecule type" value="Genomic_DNA"/>
</dbReference>
<dbReference type="Pfam" id="PF18299">
    <property type="entry name" value="R2K_2"/>
    <property type="match status" value="1"/>
</dbReference>
<feature type="compositionally biased region" description="Low complexity" evidence="1">
    <location>
        <begin position="270"/>
        <end position="286"/>
    </location>
</feature>
<feature type="region of interest" description="Disordered" evidence="1">
    <location>
        <begin position="257"/>
        <end position="296"/>
    </location>
</feature>
<evidence type="ECO:0000313" key="6">
    <source>
        <dbReference type="Proteomes" id="UP000623926"/>
    </source>
</evidence>
<accession>A0ABD7CS63</accession>
<evidence type="ECO:0000313" key="4">
    <source>
        <dbReference type="EMBL" id="QRV44642.1"/>
    </source>
</evidence>
<sequence length="296" mass="31703">MASAPGLLAFAPHRSGTAALLSDAARRRGMEVAVLPVDGVPEPMRRRGDTHYYGGPRFAARVAGPLGVALLEPDDGWLDALPAAFTGRAVSRVPLSEARRRTGPFFAKPPTDKSFPAAVHRDGSTLPPPPPGTGDPFVQISEVVDWEEEFRIFLLDGEVRTGSRYARYGRLDPAPLAGHPREAAVRAFVRDLTRECGHTLPGGVVVDVGRMRAPGRAAVWAVVEANMAWFSTVYAADPERALDVVLRSAGPAALLGERDRPFRREHSTGAAPRVAAAPRKAAPRDAAAPREARHSV</sequence>
<name>A0ABD7CS63_9ACTN</name>